<protein>
    <recommendedName>
        <fullName evidence="5">DUF1287 domain-containing protein</fullName>
    </recommendedName>
</protein>
<dbReference type="Pfam" id="PF06940">
    <property type="entry name" value="DUF1287"/>
    <property type="match status" value="1"/>
</dbReference>
<keyword evidence="2" id="KW-0812">Transmembrane</keyword>
<feature type="transmembrane region" description="Helical" evidence="2">
    <location>
        <begin position="38"/>
        <end position="59"/>
    </location>
</feature>
<dbReference type="InterPro" id="IPR009706">
    <property type="entry name" value="DUF1287"/>
</dbReference>
<comment type="caution">
    <text evidence="3">The sequence shown here is derived from an EMBL/GenBank/DDBJ whole genome shotgun (WGS) entry which is preliminary data.</text>
</comment>
<evidence type="ECO:0000256" key="2">
    <source>
        <dbReference type="SAM" id="Phobius"/>
    </source>
</evidence>
<feature type="compositionally biased region" description="Low complexity" evidence="1">
    <location>
        <begin position="77"/>
        <end position="90"/>
    </location>
</feature>
<keyword evidence="2" id="KW-0472">Membrane</keyword>
<feature type="region of interest" description="Disordered" evidence="1">
    <location>
        <begin position="68"/>
        <end position="103"/>
    </location>
</feature>
<gene>
    <name evidence="3" type="ORF">Uis4E_2022</name>
</gene>
<dbReference type="AlphaFoldDB" id="A0A2N5IWX7"/>
<dbReference type="EMBL" id="NMWT01000028">
    <property type="protein sequence ID" value="PLS26447.1"/>
    <property type="molecule type" value="Genomic_DNA"/>
</dbReference>
<reference evidence="3 4" key="1">
    <citation type="submission" date="2017-07" db="EMBL/GenBank/DDBJ databases">
        <title>Bifidobacterium novel species.</title>
        <authorList>
            <person name="Lugli G.A."/>
            <person name="Milani C."/>
            <person name="Duranti S."/>
            <person name="Mangifesta M."/>
        </authorList>
    </citation>
    <scope>NUCLEOTIDE SEQUENCE [LARGE SCALE GENOMIC DNA]</scope>
    <source>
        <strain evidence="3 4">77</strain>
    </source>
</reference>
<sequence length="282" mass="30550">MDLGMVVGCRGVCGEVPVMTEQGDERRQGTRGKPSRRVGAWIVAALMVVVLGVAGTFAVRTLTGTSWRSDGGAAGETSSDTTSPSAAAEAKYPKEVSPVDYNGNGVDDYADIVAGARRDAESRPTYDDGYYEGGYPPDDRGACTDLVWRAFKAAGYDLKAMVDADVAADPASYAAVAPNPDPNIDFRRTGVLDVFFSKYGEKLTLDPKDYAQWQGGDIVVFQNVKHIGVISDKRDADGTAFVLHNMGQRQRENDYLAFRTHMTVTGHYRFDASKVPQSVLRK</sequence>
<evidence type="ECO:0000313" key="3">
    <source>
        <dbReference type="EMBL" id="PLS26447.1"/>
    </source>
</evidence>
<keyword evidence="4" id="KW-1185">Reference proteome</keyword>
<keyword evidence="2" id="KW-1133">Transmembrane helix</keyword>
<evidence type="ECO:0000256" key="1">
    <source>
        <dbReference type="SAM" id="MobiDB-lite"/>
    </source>
</evidence>
<dbReference type="Proteomes" id="UP000235034">
    <property type="component" value="Unassembled WGS sequence"/>
</dbReference>
<name>A0A2N5IWX7_9BIFI</name>
<organism evidence="3 4">
    <name type="scientific">Bifidobacterium parmae</name>
    <dbReference type="NCBI Taxonomy" id="361854"/>
    <lineage>
        <taxon>Bacteria</taxon>
        <taxon>Bacillati</taxon>
        <taxon>Actinomycetota</taxon>
        <taxon>Actinomycetes</taxon>
        <taxon>Bifidobacteriales</taxon>
        <taxon>Bifidobacteriaceae</taxon>
        <taxon>Bifidobacterium</taxon>
    </lineage>
</organism>
<proteinExistence type="predicted"/>
<evidence type="ECO:0000313" key="4">
    <source>
        <dbReference type="Proteomes" id="UP000235034"/>
    </source>
</evidence>
<accession>A0A2N5IWX7</accession>
<evidence type="ECO:0008006" key="5">
    <source>
        <dbReference type="Google" id="ProtNLM"/>
    </source>
</evidence>